<dbReference type="Gene3D" id="3.40.50.720">
    <property type="entry name" value="NAD(P)-binding Rossmann-like Domain"/>
    <property type="match status" value="1"/>
</dbReference>
<evidence type="ECO:0000256" key="1">
    <source>
        <dbReference type="ARBA" id="ARBA00006484"/>
    </source>
</evidence>
<proteinExistence type="inferred from homology"/>
<dbReference type="Pfam" id="PF13561">
    <property type="entry name" value="adh_short_C2"/>
    <property type="match status" value="1"/>
</dbReference>
<protein>
    <submittedName>
        <fullName evidence="3">NAD(P)-dependent dehydrogenase, short-chain alcohol dehydrogenase family</fullName>
    </submittedName>
</protein>
<name>A0A1N6ET86_9MICO</name>
<dbReference type="RefSeq" id="WP_074260258.1">
    <property type="nucleotide sequence ID" value="NZ_FSRJ01000002.1"/>
</dbReference>
<dbReference type="AlphaFoldDB" id="A0A1N6ET86"/>
<dbReference type="InterPro" id="IPR051122">
    <property type="entry name" value="SDR_DHRS6-like"/>
</dbReference>
<dbReference type="Proteomes" id="UP000184699">
    <property type="component" value="Unassembled WGS sequence"/>
</dbReference>
<keyword evidence="4" id="KW-1185">Reference proteome</keyword>
<organism evidence="3 4">
    <name type="scientific">Agromyces cerinus subsp. cerinus</name>
    <dbReference type="NCBI Taxonomy" id="232089"/>
    <lineage>
        <taxon>Bacteria</taxon>
        <taxon>Bacillati</taxon>
        <taxon>Actinomycetota</taxon>
        <taxon>Actinomycetes</taxon>
        <taxon>Micrococcales</taxon>
        <taxon>Microbacteriaceae</taxon>
        <taxon>Agromyces</taxon>
    </lineage>
</organism>
<dbReference type="STRING" id="232089.SAMN05443544_1441"/>
<accession>A0A1N6ET86</accession>
<dbReference type="PRINTS" id="PR00081">
    <property type="entry name" value="GDHRDH"/>
</dbReference>
<dbReference type="InterPro" id="IPR002347">
    <property type="entry name" value="SDR_fam"/>
</dbReference>
<dbReference type="GO" id="GO:0016491">
    <property type="term" value="F:oxidoreductase activity"/>
    <property type="evidence" value="ECO:0007669"/>
    <property type="project" value="UniProtKB-KW"/>
</dbReference>
<evidence type="ECO:0000313" key="3">
    <source>
        <dbReference type="EMBL" id="SIN86217.1"/>
    </source>
</evidence>
<evidence type="ECO:0000256" key="2">
    <source>
        <dbReference type="ARBA" id="ARBA00023002"/>
    </source>
</evidence>
<dbReference type="PANTHER" id="PTHR43477">
    <property type="entry name" value="DIHYDROANTICAPSIN 7-DEHYDROGENASE"/>
    <property type="match status" value="1"/>
</dbReference>
<dbReference type="EMBL" id="FSRJ01000002">
    <property type="protein sequence ID" value="SIN86217.1"/>
    <property type="molecule type" value="Genomic_DNA"/>
</dbReference>
<dbReference type="InterPro" id="IPR036291">
    <property type="entry name" value="NAD(P)-bd_dom_sf"/>
</dbReference>
<sequence length="222" mass="23204">MTGRFANHTVLVIGGTHRLGAAIAAAADAEDAHVTVASHAPRDESTVRIDLRDEASVAAAAQRIGPIDHLISTASMTYSAPIREMELSRVQEAIAAKITGPLLLAKHFQIRQSLTLFSGQVAWRPGSGTYATGITNGAIAFAAQHLAAELAPVRVNAISPGIIDSGLWDARGAEKAAFLTAAASRTLVGSTGTVQDIVDAVLWIMSAPFFTGETLRVDGGRR</sequence>
<dbReference type="PANTHER" id="PTHR43477:SF1">
    <property type="entry name" value="DIHYDROANTICAPSIN 7-DEHYDROGENASE"/>
    <property type="match status" value="1"/>
</dbReference>
<evidence type="ECO:0000313" key="4">
    <source>
        <dbReference type="Proteomes" id="UP000184699"/>
    </source>
</evidence>
<keyword evidence="2" id="KW-0560">Oxidoreductase</keyword>
<dbReference type="OrthoDB" id="9806974at2"/>
<reference evidence="4" key="1">
    <citation type="submission" date="2016-11" db="EMBL/GenBank/DDBJ databases">
        <authorList>
            <person name="Varghese N."/>
            <person name="Submissions S."/>
        </authorList>
    </citation>
    <scope>NUCLEOTIDE SEQUENCE [LARGE SCALE GENOMIC DNA]</scope>
    <source>
        <strain evidence="4">DSM 8595</strain>
    </source>
</reference>
<gene>
    <name evidence="3" type="ORF">SAMN05443544_1441</name>
</gene>
<comment type="similarity">
    <text evidence="1">Belongs to the short-chain dehydrogenases/reductases (SDR) family.</text>
</comment>
<dbReference type="SUPFAM" id="SSF51735">
    <property type="entry name" value="NAD(P)-binding Rossmann-fold domains"/>
    <property type="match status" value="1"/>
</dbReference>